<accession>A0A1Y2AZZ4</accession>
<comment type="function">
    <text evidence="3">Binds specifically to cytosolic chaperonin (c-CPN) and transfers target proteins to it. Binds to nascent polypeptide chain and promotes folding in an environment in which there are many competing pathways for nonnative proteins.</text>
</comment>
<dbReference type="InParanoid" id="A0A1Y2AZZ4"/>
<keyword evidence="2 3" id="KW-0143">Chaperone</keyword>
<dbReference type="InterPro" id="IPR004127">
    <property type="entry name" value="Prefoldin_subunit_alpha"/>
</dbReference>
<dbReference type="PIRSF" id="PIRSF016396">
    <property type="entry name" value="Prefoldin_subunit_3"/>
    <property type="match status" value="1"/>
</dbReference>
<dbReference type="GO" id="GO:0007017">
    <property type="term" value="P:microtubule-based process"/>
    <property type="evidence" value="ECO:0007669"/>
    <property type="project" value="TreeGrafter"/>
</dbReference>
<dbReference type="AlphaFoldDB" id="A0A1Y2AZZ4"/>
<dbReference type="EMBL" id="MCFC01000036">
    <property type="protein sequence ID" value="ORY27807.1"/>
    <property type="molecule type" value="Genomic_DNA"/>
</dbReference>
<evidence type="ECO:0000256" key="4">
    <source>
        <dbReference type="SAM" id="MobiDB-lite"/>
    </source>
</evidence>
<dbReference type="FunCoup" id="A0A1Y2AZZ4">
    <property type="interactions" value="499"/>
</dbReference>
<reference evidence="5 6" key="1">
    <citation type="submission" date="2016-07" db="EMBL/GenBank/DDBJ databases">
        <title>Pervasive Adenine N6-methylation of Active Genes in Fungi.</title>
        <authorList>
            <consortium name="DOE Joint Genome Institute"/>
            <person name="Mondo S.J."/>
            <person name="Dannebaum R.O."/>
            <person name="Kuo R.C."/>
            <person name="Labutti K."/>
            <person name="Haridas S."/>
            <person name="Kuo A."/>
            <person name="Salamov A."/>
            <person name="Ahrendt S.R."/>
            <person name="Lipzen A."/>
            <person name="Sullivan W."/>
            <person name="Andreopoulos W.B."/>
            <person name="Clum A."/>
            <person name="Lindquist E."/>
            <person name="Daum C."/>
            <person name="Ramamoorthy G.K."/>
            <person name="Gryganskyi A."/>
            <person name="Culley D."/>
            <person name="Magnuson J.K."/>
            <person name="James T.Y."/>
            <person name="O'Malley M.A."/>
            <person name="Stajich J.E."/>
            <person name="Spatafora J.W."/>
            <person name="Visel A."/>
            <person name="Grigoriev I.V."/>
        </authorList>
    </citation>
    <scope>NUCLEOTIDE SEQUENCE [LARGE SCALE GENOMIC DNA]</scope>
    <source>
        <strain evidence="5 6">68-887.2</strain>
    </source>
</reference>
<organism evidence="5 6">
    <name type="scientific">Naematelia encephala</name>
    <dbReference type="NCBI Taxonomy" id="71784"/>
    <lineage>
        <taxon>Eukaryota</taxon>
        <taxon>Fungi</taxon>
        <taxon>Dikarya</taxon>
        <taxon>Basidiomycota</taxon>
        <taxon>Agaricomycotina</taxon>
        <taxon>Tremellomycetes</taxon>
        <taxon>Tremellales</taxon>
        <taxon>Naemateliaceae</taxon>
        <taxon>Naematelia</taxon>
    </lineage>
</organism>
<dbReference type="STRING" id="71784.A0A1Y2AZZ4"/>
<dbReference type="GO" id="GO:0007021">
    <property type="term" value="P:tubulin complex assembly"/>
    <property type="evidence" value="ECO:0007669"/>
    <property type="project" value="TreeGrafter"/>
</dbReference>
<dbReference type="Gene3D" id="1.10.287.370">
    <property type="match status" value="1"/>
</dbReference>
<comment type="similarity">
    <text evidence="1 3">Belongs to the prefoldin subunit alpha family.</text>
</comment>
<dbReference type="GO" id="GO:0015631">
    <property type="term" value="F:tubulin binding"/>
    <property type="evidence" value="ECO:0007669"/>
    <property type="project" value="TreeGrafter"/>
</dbReference>
<feature type="compositionally biased region" description="Acidic residues" evidence="4">
    <location>
        <begin position="94"/>
        <end position="110"/>
    </location>
</feature>
<dbReference type="GO" id="GO:0005737">
    <property type="term" value="C:cytoplasm"/>
    <property type="evidence" value="ECO:0007669"/>
    <property type="project" value="TreeGrafter"/>
</dbReference>
<dbReference type="InterPro" id="IPR016655">
    <property type="entry name" value="PFD3"/>
</dbReference>
<comment type="subunit">
    <text evidence="3">Heterohexamer of two PFD-alpha type and four PFD-beta type subunits.</text>
</comment>
<dbReference type="Pfam" id="PF02996">
    <property type="entry name" value="Prefoldin"/>
    <property type="match status" value="1"/>
</dbReference>
<evidence type="ECO:0000256" key="2">
    <source>
        <dbReference type="ARBA" id="ARBA00023186"/>
    </source>
</evidence>
<evidence type="ECO:0000313" key="6">
    <source>
        <dbReference type="Proteomes" id="UP000193986"/>
    </source>
</evidence>
<evidence type="ECO:0000256" key="3">
    <source>
        <dbReference type="PIRNR" id="PIRNR016396"/>
    </source>
</evidence>
<evidence type="ECO:0000256" key="1">
    <source>
        <dbReference type="ARBA" id="ARBA00010048"/>
    </source>
</evidence>
<dbReference type="SUPFAM" id="SSF46579">
    <property type="entry name" value="Prefoldin"/>
    <property type="match status" value="1"/>
</dbReference>
<feature type="region of interest" description="Disordered" evidence="4">
    <location>
        <begin position="91"/>
        <end position="110"/>
    </location>
</feature>
<dbReference type="GO" id="GO:0016272">
    <property type="term" value="C:prefoldin complex"/>
    <property type="evidence" value="ECO:0007669"/>
    <property type="project" value="UniProtKB-UniRule"/>
</dbReference>
<dbReference type="Proteomes" id="UP000193986">
    <property type="component" value="Unassembled WGS sequence"/>
</dbReference>
<name>A0A1Y2AZZ4_9TREE</name>
<keyword evidence="6" id="KW-1185">Reference proteome</keyword>
<dbReference type="PANTHER" id="PTHR12409:SF0">
    <property type="entry name" value="PREFOLDIN SUBUNIT 3"/>
    <property type="match status" value="1"/>
</dbReference>
<dbReference type="InterPro" id="IPR009053">
    <property type="entry name" value="Prefoldin"/>
</dbReference>
<sequence>MATTAASSSKMEMNPRGIPRAPFVADVAEYIAGKNGDVEGVVKTFQETSAKYRYMELSLQQRRKALTTKIPDIDQTLNVVKYLQLRRRKAAGEEITEETDGDEDDDLDDLEEPTEEGALKTLFELNDTLYAEAEIEETGEVGIWLGANTMLLYPLDEANELLSTKLAAAKKSLEETVEDLEWLREQVTVMDVNFARVHNWDVKR</sequence>
<dbReference type="GO" id="GO:0006457">
    <property type="term" value="P:protein folding"/>
    <property type="evidence" value="ECO:0007669"/>
    <property type="project" value="UniProtKB-UniRule"/>
</dbReference>
<gene>
    <name evidence="5" type="ORF">BCR39DRAFT_469083</name>
</gene>
<comment type="caution">
    <text evidence="5">The sequence shown here is derived from an EMBL/GenBank/DDBJ whole genome shotgun (WGS) entry which is preliminary data.</text>
</comment>
<dbReference type="CDD" id="cd23156">
    <property type="entry name" value="Prefoldin_3"/>
    <property type="match status" value="1"/>
</dbReference>
<dbReference type="PANTHER" id="PTHR12409">
    <property type="entry name" value="PREFOLDIN SUBUNIT 3"/>
    <property type="match status" value="1"/>
</dbReference>
<protein>
    <recommendedName>
        <fullName evidence="3">Prefoldin subunit 3</fullName>
    </recommendedName>
</protein>
<proteinExistence type="inferred from homology"/>
<evidence type="ECO:0000313" key="5">
    <source>
        <dbReference type="EMBL" id="ORY27807.1"/>
    </source>
</evidence>
<dbReference type="OrthoDB" id="6375174at2759"/>